<name>A0ABR8WQ18_9FLAO</name>
<evidence type="ECO:0008006" key="3">
    <source>
        <dbReference type="Google" id="ProtNLM"/>
    </source>
</evidence>
<dbReference type="EMBL" id="JACSPS010000022">
    <property type="protein sequence ID" value="MBD8019163.1"/>
    <property type="molecule type" value="Genomic_DNA"/>
</dbReference>
<reference evidence="1 2" key="1">
    <citation type="submission" date="2020-08" db="EMBL/GenBank/DDBJ databases">
        <title>A Genomic Blueprint of the Chicken Gut Microbiome.</title>
        <authorList>
            <person name="Gilroy R."/>
            <person name="Ravi A."/>
            <person name="Getino M."/>
            <person name="Pursley I."/>
            <person name="Horton D.L."/>
            <person name="Alikhan N.-F."/>
            <person name="Baker D."/>
            <person name="Gharbi K."/>
            <person name="Hall N."/>
            <person name="Watson M."/>
            <person name="Adriaenssens E.M."/>
            <person name="Foster-Nyarko E."/>
            <person name="Jarju S."/>
            <person name="Secka A."/>
            <person name="Antonio M."/>
            <person name="Oren A."/>
            <person name="Chaudhuri R."/>
            <person name="La Ragione R.M."/>
            <person name="Hildebrand F."/>
            <person name="Pallen M.J."/>
        </authorList>
    </citation>
    <scope>NUCLEOTIDE SEQUENCE [LARGE SCALE GENOMIC DNA]</scope>
    <source>
        <strain evidence="1 2">Sa1CVA4</strain>
    </source>
</reference>
<accession>A0ABR8WQ18</accession>
<proteinExistence type="predicted"/>
<sequence length="161" mass="19015">MKFHAIINNPKTKFFDSNNNIILEIRRIKKYFNLLGVKTAAILDYNQNKIVEFQYEYSFFRKPKFEILSQNLKDKIHFKIDDGIFCLEVNKQNISITKKNKIIGIYEGKFISNQIDIGNIKQTGKIIGPSTYNFEFMSKNEINYYCLILFAIYSIDFYDGD</sequence>
<gene>
    <name evidence="1" type="ORF">H9628_11860</name>
</gene>
<comment type="caution">
    <text evidence="1">The sequence shown here is derived from an EMBL/GenBank/DDBJ whole genome shotgun (WGS) entry which is preliminary data.</text>
</comment>
<dbReference type="Proteomes" id="UP000626242">
    <property type="component" value="Unassembled WGS sequence"/>
</dbReference>
<protein>
    <recommendedName>
        <fullName evidence="3">Scramblase</fullName>
    </recommendedName>
</protein>
<evidence type="ECO:0000313" key="2">
    <source>
        <dbReference type="Proteomes" id="UP000626242"/>
    </source>
</evidence>
<evidence type="ECO:0000313" key="1">
    <source>
        <dbReference type="EMBL" id="MBD8019163.1"/>
    </source>
</evidence>
<keyword evidence="2" id="KW-1185">Reference proteome</keyword>
<dbReference type="RefSeq" id="WP_251834358.1">
    <property type="nucleotide sequence ID" value="NZ_JACSPS010000022.1"/>
</dbReference>
<organism evidence="1 2">
    <name type="scientific">Kaistella pullorum</name>
    <dbReference type="NCBI Taxonomy" id="2763074"/>
    <lineage>
        <taxon>Bacteria</taxon>
        <taxon>Pseudomonadati</taxon>
        <taxon>Bacteroidota</taxon>
        <taxon>Flavobacteriia</taxon>
        <taxon>Flavobacteriales</taxon>
        <taxon>Weeksellaceae</taxon>
        <taxon>Chryseobacterium group</taxon>
        <taxon>Kaistella</taxon>
    </lineage>
</organism>